<accession>A0A162D143</accession>
<evidence type="ECO:0000313" key="4">
    <source>
        <dbReference type="Proteomes" id="UP000076858"/>
    </source>
</evidence>
<dbReference type="AlphaFoldDB" id="A0A162D143"/>
<name>A0A162D143_9CRUS</name>
<organism evidence="3 4">
    <name type="scientific">Daphnia magna</name>
    <dbReference type="NCBI Taxonomy" id="35525"/>
    <lineage>
        <taxon>Eukaryota</taxon>
        <taxon>Metazoa</taxon>
        <taxon>Ecdysozoa</taxon>
        <taxon>Arthropoda</taxon>
        <taxon>Crustacea</taxon>
        <taxon>Branchiopoda</taxon>
        <taxon>Diplostraca</taxon>
        <taxon>Cladocera</taxon>
        <taxon>Anomopoda</taxon>
        <taxon>Daphniidae</taxon>
        <taxon>Daphnia</taxon>
    </lineage>
</organism>
<evidence type="ECO:0000256" key="2">
    <source>
        <dbReference type="SAM" id="MobiDB-lite"/>
    </source>
</evidence>
<feature type="non-terminal residue" evidence="3">
    <location>
        <position position="404"/>
    </location>
</feature>
<dbReference type="STRING" id="35525.A0A162D143"/>
<comment type="caution">
    <text evidence="3">The sequence shown here is derived from an EMBL/GenBank/DDBJ whole genome shotgun (WGS) entry which is preliminary data.</text>
</comment>
<feature type="coiled-coil region" evidence="1">
    <location>
        <begin position="159"/>
        <end position="199"/>
    </location>
</feature>
<sequence length="404" mass="46938">MPPRRQLTYAEREEKNRKQREKRAQEEPEVKAKRLEEQRARAQYVHDAKKQRFEILLPAQTKEDRANEAERRREGRANEAGEVKQRRLREQAQRQQALRREENGEEKRARLQEQAHRPQALRSAETDDERVVRLMGAQFGQQALRYQETEEERMSRATVDRLRHQKRLADETREEAERLREEREEDEELLRAMNALEHAEIIPMETEEERTFREELLATRNRVGVPRTHRAACKTLTSEDRVPLHDCGEMTVTCGECNARHFKGERPSDNKFTQCCAKGKVILPPPKECPQPLAKLLQNENPKAKAFMMKIRNYNSAHALASLGAKISSSPGRGPYCFRIHGQVYHNTTLVGLNTNNPRYADLYFIDAAQASEFRAHSTSNGGCCRNLMEELDAMLREKNPYAA</sequence>
<feature type="compositionally biased region" description="Basic and acidic residues" evidence="2">
    <location>
        <begin position="61"/>
        <end position="116"/>
    </location>
</feature>
<feature type="region of interest" description="Disordered" evidence="2">
    <location>
        <begin position="1"/>
        <end position="126"/>
    </location>
</feature>
<dbReference type="EMBL" id="LRGB01005510">
    <property type="protein sequence ID" value="KZS02024.1"/>
    <property type="molecule type" value="Genomic_DNA"/>
</dbReference>
<evidence type="ECO:0000313" key="3">
    <source>
        <dbReference type="EMBL" id="KZS02024.1"/>
    </source>
</evidence>
<keyword evidence="4" id="KW-1185">Reference proteome</keyword>
<feature type="compositionally biased region" description="Basic and acidic residues" evidence="2">
    <location>
        <begin position="10"/>
        <end position="53"/>
    </location>
</feature>
<keyword evidence="1" id="KW-0175">Coiled coil</keyword>
<reference evidence="3 4" key="1">
    <citation type="submission" date="2016-03" db="EMBL/GenBank/DDBJ databases">
        <title>EvidentialGene: Evidence-directed Construction of Genes on Genomes.</title>
        <authorList>
            <person name="Gilbert D.G."/>
            <person name="Choi J.-H."/>
            <person name="Mockaitis K."/>
            <person name="Colbourne J."/>
            <person name="Pfrender M."/>
        </authorList>
    </citation>
    <scope>NUCLEOTIDE SEQUENCE [LARGE SCALE GENOMIC DNA]</scope>
    <source>
        <strain evidence="3 4">Xinb3</strain>
        <tissue evidence="3">Complete organism</tissue>
    </source>
</reference>
<proteinExistence type="predicted"/>
<dbReference type="OrthoDB" id="6379596at2759"/>
<dbReference type="Proteomes" id="UP000076858">
    <property type="component" value="Unassembled WGS sequence"/>
</dbReference>
<protein>
    <submittedName>
        <fullName evidence="3">Uncharacterized protein</fullName>
    </submittedName>
</protein>
<gene>
    <name evidence="3" type="ORF">APZ42_001095</name>
</gene>
<evidence type="ECO:0000256" key="1">
    <source>
        <dbReference type="SAM" id="Coils"/>
    </source>
</evidence>
<dbReference type="PANTHER" id="PTHR45786:SF74">
    <property type="entry name" value="ATP-DEPENDENT DNA HELICASE"/>
    <property type="match status" value="1"/>
</dbReference>
<dbReference type="PANTHER" id="PTHR45786">
    <property type="entry name" value="DNA BINDING PROTEIN-LIKE"/>
    <property type="match status" value="1"/>
</dbReference>